<evidence type="ECO:0000256" key="1">
    <source>
        <dbReference type="SAM" id="Phobius"/>
    </source>
</evidence>
<dbReference type="GO" id="GO:0016780">
    <property type="term" value="F:phosphotransferase activity, for other substituted phosphate groups"/>
    <property type="evidence" value="ECO:0007669"/>
    <property type="project" value="InterPro"/>
</dbReference>
<feature type="transmembrane region" description="Helical" evidence="1">
    <location>
        <begin position="12"/>
        <end position="33"/>
    </location>
</feature>
<dbReference type="Proteomes" id="UP000274920">
    <property type="component" value="Unassembled WGS sequence"/>
</dbReference>
<dbReference type="InterPro" id="IPR000462">
    <property type="entry name" value="CDP-OH_P_trans"/>
</dbReference>
<name>A0A3R8JMC7_9FIRM</name>
<dbReference type="EMBL" id="RHJS01000002">
    <property type="protein sequence ID" value="RRK32104.1"/>
    <property type="molecule type" value="Genomic_DNA"/>
</dbReference>
<feature type="transmembrane region" description="Helical" evidence="1">
    <location>
        <begin position="99"/>
        <end position="118"/>
    </location>
</feature>
<feature type="transmembrane region" description="Helical" evidence="1">
    <location>
        <begin position="189"/>
        <end position="212"/>
    </location>
</feature>
<keyword evidence="1" id="KW-0812">Transmembrane</keyword>
<dbReference type="Pfam" id="PF01066">
    <property type="entry name" value="CDP-OH_P_transf"/>
    <property type="match status" value="1"/>
</dbReference>
<dbReference type="AlphaFoldDB" id="A0A3R8JMC7"/>
<keyword evidence="1" id="KW-0472">Membrane</keyword>
<feature type="transmembrane region" description="Helical" evidence="1">
    <location>
        <begin position="138"/>
        <end position="156"/>
    </location>
</feature>
<evidence type="ECO:0000313" key="3">
    <source>
        <dbReference type="Proteomes" id="UP000274920"/>
    </source>
</evidence>
<protein>
    <submittedName>
        <fullName evidence="2">Phosphatidylserine synthase</fullName>
    </submittedName>
</protein>
<proteinExistence type="predicted"/>
<comment type="caution">
    <text evidence="2">The sequence shown here is derived from an EMBL/GenBank/DDBJ whole genome shotgun (WGS) entry which is preliminary data.</text>
</comment>
<keyword evidence="1" id="KW-1133">Transmembrane helix</keyword>
<gene>
    <name evidence="2" type="ORF">EBB54_12515</name>
</gene>
<dbReference type="RefSeq" id="WP_016294844.1">
    <property type="nucleotide sequence ID" value="NZ_RHJS01000002.1"/>
</dbReference>
<reference evidence="2" key="1">
    <citation type="submission" date="2018-10" db="EMBL/GenBank/DDBJ databases">
        <title>Schaedlerella arabinophila gen. nov. sp. nov., isolated from the mouse intestinal tract and comparative analysis with the genome of the closely related altered Schaedler flora strain ASF502.</title>
        <authorList>
            <person name="Miyake S."/>
            <person name="Soh M."/>
            <person name="Seedorf H."/>
        </authorList>
    </citation>
    <scope>NUCLEOTIDE SEQUENCE [LARGE SCALE GENOMIC DNA]</scope>
    <source>
        <strain evidence="2">DSM 106076</strain>
    </source>
</reference>
<feature type="transmembrane region" description="Helical" evidence="1">
    <location>
        <begin position="72"/>
        <end position="93"/>
    </location>
</feature>
<dbReference type="Gene3D" id="1.20.120.1760">
    <property type="match status" value="1"/>
</dbReference>
<feature type="transmembrane region" description="Helical" evidence="1">
    <location>
        <begin position="39"/>
        <end position="60"/>
    </location>
</feature>
<dbReference type="GO" id="GO:0008654">
    <property type="term" value="P:phospholipid biosynthetic process"/>
    <property type="evidence" value="ECO:0007669"/>
    <property type="project" value="InterPro"/>
</dbReference>
<accession>A0A3R8JMC7</accession>
<dbReference type="GO" id="GO:0016020">
    <property type="term" value="C:membrane"/>
    <property type="evidence" value="ECO:0007669"/>
    <property type="project" value="InterPro"/>
</dbReference>
<organism evidence="2 3">
    <name type="scientific">Schaedlerella arabinosiphila</name>
    <dbReference type="NCBI Taxonomy" id="2044587"/>
    <lineage>
        <taxon>Bacteria</taxon>
        <taxon>Bacillati</taxon>
        <taxon>Bacillota</taxon>
        <taxon>Clostridia</taxon>
        <taxon>Lachnospirales</taxon>
        <taxon>Lachnospiraceae</taxon>
        <taxon>Schaedlerella</taxon>
    </lineage>
</organism>
<evidence type="ECO:0000313" key="2">
    <source>
        <dbReference type="EMBL" id="RRK32104.1"/>
    </source>
</evidence>
<dbReference type="InterPro" id="IPR043130">
    <property type="entry name" value="CDP-OH_PTrfase_TM_dom"/>
</dbReference>
<feature type="transmembrane region" description="Helical" evidence="1">
    <location>
        <begin position="162"/>
        <end position="182"/>
    </location>
</feature>
<sequence length="214" mass="23711">MEERKKLCGYYNYTVVLTYLGMLFGFTGIIFTMEGTYRQAVLCLMFAGICDMFDGTVAATKQRDMREKRFGIQIDSLSDLICFGVLPALFGYMASGKTYLGFLAGCLYVLCALIRLAYFNVLEEERQQVETGGRSCYLGLPVTSVALLLPAFLVIGKQLSFNLSRLLPVLLIGMAAAFVLPLHVKKPRLFGKIGIVFTGIVEFVILLMGLGMEI</sequence>
<keyword evidence="3" id="KW-1185">Reference proteome</keyword>